<feature type="compositionally biased region" description="Low complexity" evidence="1">
    <location>
        <begin position="27"/>
        <end position="40"/>
    </location>
</feature>
<reference evidence="2 3" key="1">
    <citation type="submission" date="2016-03" db="EMBL/GenBank/DDBJ databases">
        <title>Comparative genomics of the ectomycorrhizal sister species Rhizopogon vinicolor and Rhizopogon vesiculosus (Basidiomycota: Boletales) reveals a divergence of the mating type B locus.</title>
        <authorList>
            <person name="Mujic A.B."/>
            <person name="Kuo A."/>
            <person name="Tritt A."/>
            <person name="Lipzen A."/>
            <person name="Chen C."/>
            <person name="Johnson J."/>
            <person name="Sharma A."/>
            <person name="Barry K."/>
            <person name="Grigoriev I.V."/>
            <person name="Spatafora J.W."/>
        </authorList>
    </citation>
    <scope>NUCLEOTIDE SEQUENCE [LARGE SCALE GENOMIC DNA]</scope>
    <source>
        <strain evidence="2 3">AM-OR11-056</strain>
    </source>
</reference>
<dbReference type="AlphaFoldDB" id="A0A1J8PIN4"/>
<proteinExistence type="predicted"/>
<protein>
    <submittedName>
        <fullName evidence="2">Uncharacterized protein</fullName>
    </submittedName>
</protein>
<feature type="region of interest" description="Disordered" evidence="1">
    <location>
        <begin position="236"/>
        <end position="255"/>
    </location>
</feature>
<gene>
    <name evidence="2" type="ORF">AZE42_12475</name>
</gene>
<sequence length="368" mass="40386">MNKLSRLSTPFPVNTRESQSRFHPVHASSSASSPFAASSRLHSHSHSHSAYMTRQYDGALSGSETKRESQHAPTPSCFNSHSNSLSYGSSSPERSSALASVSAQRTRERRTSAPLSPTRQREPSPGPHMVLDNRCSWPSCAEGVLARSPSSRERDLDLDEPSSSRNTLPPPPLSATHRLFALREHREQQITSDSIDLSLEYEPSPTPATRNIKATVGSHLPTPSVDQRHLFPYHAVSNSPENSTFPISRTVSQESVRTSVTFSRPSEVSMSALQQQHVRDEARRRVTSSSSAAEDEMNGSPAPSPAQVHTPLSGSETERDTRRRTIGVRAAQLVFCWIAFVMKGKVTVVDLNRAPSLYLRNGGRDDGL</sequence>
<feature type="compositionally biased region" description="Polar residues" evidence="1">
    <location>
        <begin position="1"/>
        <end position="17"/>
    </location>
</feature>
<comment type="caution">
    <text evidence="2">The sequence shown here is derived from an EMBL/GenBank/DDBJ whole genome shotgun (WGS) entry which is preliminary data.</text>
</comment>
<dbReference type="EMBL" id="LVVM01006597">
    <property type="protein sequence ID" value="OJA07659.1"/>
    <property type="molecule type" value="Genomic_DNA"/>
</dbReference>
<feature type="region of interest" description="Disordered" evidence="1">
    <location>
        <begin position="146"/>
        <end position="174"/>
    </location>
</feature>
<organism evidence="2 3">
    <name type="scientific">Rhizopogon vesiculosus</name>
    <dbReference type="NCBI Taxonomy" id="180088"/>
    <lineage>
        <taxon>Eukaryota</taxon>
        <taxon>Fungi</taxon>
        <taxon>Dikarya</taxon>
        <taxon>Basidiomycota</taxon>
        <taxon>Agaricomycotina</taxon>
        <taxon>Agaricomycetes</taxon>
        <taxon>Agaricomycetidae</taxon>
        <taxon>Boletales</taxon>
        <taxon>Suillineae</taxon>
        <taxon>Rhizopogonaceae</taxon>
        <taxon>Rhizopogon</taxon>
    </lineage>
</organism>
<accession>A0A1J8PIN4</accession>
<feature type="compositionally biased region" description="Polar residues" evidence="1">
    <location>
        <begin position="262"/>
        <end position="276"/>
    </location>
</feature>
<feature type="compositionally biased region" description="Low complexity" evidence="1">
    <location>
        <begin position="80"/>
        <end position="102"/>
    </location>
</feature>
<evidence type="ECO:0000256" key="1">
    <source>
        <dbReference type="SAM" id="MobiDB-lite"/>
    </source>
</evidence>
<dbReference type="OrthoDB" id="3358078at2759"/>
<feature type="region of interest" description="Disordered" evidence="1">
    <location>
        <begin position="1"/>
        <end position="133"/>
    </location>
</feature>
<feature type="region of interest" description="Disordered" evidence="1">
    <location>
        <begin position="262"/>
        <end position="323"/>
    </location>
</feature>
<name>A0A1J8PIN4_9AGAM</name>
<keyword evidence="3" id="KW-1185">Reference proteome</keyword>
<dbReference type="Proteomes" id="UP000183567">
    <property type="component" value="Unassembled WGS sequence"/>
</dbReference>
<evidence type="ECO:0000313" key="3">
    <source>
        <dbReference type="Proteomes" id="UP000183567"/>
    </source>
</evidence>
<dbReference type="STRING" id="180088.A0A1J8PIN4"/>
<evidence type="ECO:0000313" key="2">
    <source>
        <dbReference type="EMBL" id="OJA07659.1"/>
    </source>
</evidence>